<keyword evidence="1" id="KW-1133">Transmembrane helix</keyword>
<dbReference type="InterPro" id="IPR043717">
    <property type="entry name" value="DUF5658"/>
</dbReference>
<gene>
    <name evidence="3" type="ORF">D7Z26_17510</name>
</gene>
<organism evidence="3 4">
    <name type="scientific">Cohnella endophytica</name>
    <dbReference type="NCBI Taxonomy" id="2419778"/>
    <lineage>
        <taxon>Bacteria</taxon>
        <taxon>Bacillati</taxon>
        <taxon>Bacillota</taxon>
        <taxon>Bacilli</taxon>
        <taxon>Bacillales</taxon>
        <taxon>Paenibacillaceae</taxon>
        <taxon>Cohnella</taxon>
    </lineage>
</organism>
<dbReference type="AlphaFoldDB" id="A0A494XU08"/>
<keyword evidence="1" id="KW-0472">Membrane</keyword>
<keyword evidence="1" id="KW-0812">Transmembrane</keyword>
<dbReference type="EMBL" id="RBZM01000007">
    <property type="protein sequence ID" value="RKP51579.1"/>
    <property type="molecule type" value="Genomic_DNA"/>
</dbReference>
<feature type="transmembrane region" description="Helical" evidence="1">
    <location>
        <begin position="56"/>
        <end position="75"/>
    </location>
</feature>
<reference evidence="3 4" key="1">
    <citation type="submission" date="2018-10" db="EMBL/GenBank/DDBJ databases">
        <title>Cohnella sp. M2MS4P-1, whole genome shotgun sequence.</title>
        <authorList>
            <person name="Tuo L."/>
        </authorList>
    </citation>
    <scope>NUCLEOTIDE SEQUENCE [LARGE SCALE GENOMIC DNA]</scope>
    <source>
        <strain evidence="3 4">M2MS4P-1</strain>
    </source>
</reference>
<evidence type="ECO:0000313" key="4">
    <source>
        <dbReference type="Proteomes" id="UP000282076"/>
    </source>
</evidence>
<feature type="transmembrane region" description="Helical" evidence="1">
    <location>
        <begin position="87"/>
        <end position="108"/>
    </location>
</feature>
<accession>A0A494XU08</accession>
<feature type="domain" description="DUF5658" evidence="2">
    <location>
        <begin position="20"/>
        <end position="107"/>
    </location>
</feature>
<sequence length="115" mass="13283">MLTRIIFSFASMRLGKSARIWLVILSFFDAMATDAGIRMHAVREANPFAKLLYETNVFVFYSYKIILPLILLSLLRYVSKQSFIHIWIILGTITYGAVAIYHIGWMSYVMAQVRP</sequence>
<proteinExistence type="predicted"/>
<dbReference type="Pfam" id="PF18902">
    <property type="entry name" value="DUF5658"/>
    <property type="match status" value="1"/>
</dbReference>
<name>A0A494XU08_9BACL</name>
<evidence type="ECO:0000259" key="2">
    <source>
        <dbReference type="Pfam" id="PF18902"/>
    </source>
</evidence>
<dbReference type="Proteomes" id="UP000282076">
    <property type="component" value="Unassembled WGS sequence"/>
</dbReference>
<evidence type="ECO:0000313" key="3">
    <source>
        <dbReference type="EMBL" id="RKP51579.1"/>
    </source>
</evidence>
<evidence type="ECO:0000256" key="1">
    <source>
        <dbReference type="SAM" id="Phobius"/>
    </source>
</evidence>
<comment type="caution">
    <text evidence="3">The sequence shown here is derived from an EMBL/GenBank/DDBJ whole genome shotgun (WGS) entry which is preliminary data.</text>
</comment>
<protein>
    <recommendedName>
        <fullName evidence="2">DUF5658 domain-containing protein</fullName>
    </recommendedName>
</protein>
<keyword evidence="4" id="KW-1185">Reference proteome</keyword>